<dbReference type="Pfam" id="PF13519">
    <property type="entry name" value="VWA_2"/>
    <property type="match status" value="1"/>
</dbReference>
<comment type="subcellular location">
    <subcellularLocation>
        <location evidence="1">Fimbrium</location>
    </subcellularLocation>
</comment>
<feature type="domain" description="PilY1 beta-propeller" evidence="8">
    <location>
        <begin position="878"/>
        <end position="1093"/>
    </location>
</feature>
<accession>A0AA37T6A2</accession>
<keyword evidence="11" id="KW-1185">Reference proteome</keyword>
<evidence type="ECO:0000256" key="4">
    <source>
        <dbReference type="ARBA" id="ARBA00022723"/>
    </source>
</evidence>
<reference evidence="10" key="1">
    <citation type="journal article" date="2014" name="Int. J. Syst. Evol. Microbiol.">
        <title>Complete genome sequence of Corynebacterium casei LMG S-19264T (=DSM 44701T), isolated from a smear-ripened cheese.</title>
        <authorList>
            <consortium name="US DOE Joint Genome Institute (JGI-PGF)"/>
            <person name="Walter F."/>
            <person name="Albersmeier A."/>
            <person name="Kalinowski J."/>
            <person name="Ruckert C."/>
        </authorList>
    </citation>
    <scope>NUCLEOTIDE SEQUENCE</scope>
    <source>
        <strain evidence="10">NBRC 110023</strain>
    </source>
</reference>
<dbReference type="Gene3D" id="2.130.10.10">
    <property type="entry name" value="YVTN repeat-like/Quinoprotein amine dehydrogenase"/>
    <property type="match status" value="1"/>
</dbReference>
<comment type="similarity">
    <text evidence="2">Belongs to the PilY1 family.</text>
</comment>
<evidence type="ECO:0000313" key="10">
    <source>
        <dbReference type="EMBL" id="GLR73028.1"/>
    </source>
</evidence>
<dbReference type="Proteomes" id="UP001156601">
    <property type="component" value="Unassembled WGS sequence"/>
</dbReference>
<keyword evidence="7" id="KW-0732">Signal</keyword>
<gene>
    <name evidence="10" type="ORF">GCM10007852_39360</name>
</gene>
<dbReference type="SUPFAM" id="SSF50998">
    <property type="entry name" value="Quinoprotein alcohol dehydrogenase-like"/>
    <property type="match status" value="1"/>
</dbReference>
<keyword evidence="3" id="KW-1029">Fimbrium biogenesis</keyword>
<feature type="chain" id="PRO_5041349003" description="Type IV pilus assembly protein PilY1" evidence="7">
    <location>
        <begin position="26"/>
        <end position="1363"/>
    </location>
</feature>
<evidence type="ECO:0000313" key="11">
    <source>
        <dbReference type="Proteomes" id="UP001156601"/>
    </source>
</evidence>
<dbReference type="InterPro" id="IPR002035">
    <property type="entry name" value="VWF_A"/>
</dbReference>
<evidence type="ECO:0000259" key="9">
    <source>
        <dbReference type="Pfam" id="PF13519"/>
    </source>
</evidence>
<dbReference type="InterPro" id="IPR036465">
    <property type="entry name" value="vWFA_dom_sf"/>
</dbReference>
<evidence type="ECO:0000256" key="3">
    <source>
        <dbReference type="ARBA" id="ARBA00022558"/>
    </source>
</evidence>
<name>A0AA37T6A2_9ALTE</name>
<dbReference type="Pfam" id="PF05567">
    <property type="entry name" value="T4P_PilY1"/>
    <property type="match status" value="1"/>
</dbReference>
<evidence type="ECO:0000256" key="7">
    <source>
        <dbReference type="SAM" id="SignalP"/>
    </source>
</evidence>
<proteinExistence type="inferred from homology"/>
<evidence type="ECO:0008006" key="12">
    <source>
        <dbReference type="Google" id="ProtNLM"/>
    </source>
</evidence>
<dbReference type="InterPro" id="IPR008707">
    <property type="entry name" value="B-propeller_PilY1"/>
</dbReference>
<dbReference type="GO" id="GO:0009289">
    <property type="term" value="C:pilus"/>
    <property type="evidence" value="ECO:0007669"/>
    <property type="project" value="UniProtKB-SubCell"/>
</dbReference>
<evidence type="ECO:0000256" key="2">
    <source>
        <dbReference type="ARBA" id="ARBA00008387"/>
    </source>
</evidence>
<protein>
    <recommendedName>
        <fullName evidence="12">Type IV pilus assembly protein PilY1</fullName>
    </recommendedName>
</protein>
<dbReference type="InterPro" id="IPR011047">
    <property type="entry name" value="Quinoprotein_ADH-like_sf"/>
</dbReference>
<dbReference type="RefSeq" id="WP_284219446.1">
    <property type="nucleotide sequence ID" value="NZ_BSOT01000019.1"/>
</dbReference>
<comment type="caution">
    <text evidence="10">The sequence shown here is derived from an EMBL/GenBank/DDBJ whole genome shotgun (WGS) entry which is preliminary data.</text>
</comment>
<reference evidence="10" key="2">
    <citation type="submission" date="2023-01" db="EMBL/GenBank/DDBJ databases">
        <title>Draft genome sequence of Agaribacter marinus strain NBRC 110023.</title>
        <authorList>
            <person name="Sun Q."/>
            <person name="Mori K."/>
        </authorList>
    </citation>
    <scope>NUCLEOTIDE SEQUENCE</scope>
    <source>
        <strain evidence="10">NBRC 110023</strain>
    </source>
</reference>
<dbReference type="Gene3D" id="3.40.50.410">
    <property type="entry name" value="von Willebrand factor, type A domain"/>
    <property type="match status" value="2"/>
</dbReference>
<dbReference type="GO" id="GO:0046872">
    <property type="term" value="F:metal ion binding"/>
    <property type="evidence" value="ECO:0007669"/>
    <property type="project" value="UniProtKB-KW"/>
</dbReference>
<dbReference type="EMBL" id="BSOT01000019">
    <property type="protein sequence ID" value="GLR73028.1"/>
    <property type="molecule type" value="Genomic_DNA"/>
</dbReference>
<feature type="signal peptide" evidence="7">
    <location>
        <begin position="1"/>
        <end position="25"/>
    </location>
</feature>
<sequence length="1363" mass="148986">MLFKKSLVLLTAYVLSSLISYSAMADDLEIYIGTGETSLTYNPNVLFIMDTSGSMGGKDGTDQSRMQRVQNALRDALGSATNINAGLMRFSDFGGPVLFPVRGIDTPVSPELIVPVISGNDDAYETSGSMNTANGQLRLTSGTEAVLTGVRFQSLNIPRGAVITSAYLRLTSVNLDTTASEFKIFGESVGDSAEFENVTNNINTRAKTGAYVHWDSENSFPFTNETITSPDISAVIQEIVNRGDWCGKNNLSLLVEGISSDPLSDRRAYSNDDGNSRAPQLVVTYDESTATGCIRDRLIYQVDQQDENAEERSNGYQSTGSELTFYSGSNSYIGTRFKNVALPQGAVIQNAYLEFTAYNNYSNSGAQMKIRGVAQDDPEDFSPYTRYLLRDKPKTSASVMWTSIPSWTRNEVYQSPSVTSIVQEIVDRSGWEPNNEMMFVFSDFNFAKRGAYSFNGKPSGATRLVVEYQGNATPGTTATVRQHLIGKVDELNANGLTPIVDTLYEASLYFGGRNVDYGRKRGEPSVNDYVQRSTRVSHRSSYIGADPVRASGCTDDNLNSSSCINEYIPAGATYISPIEDLQCQTNNHIVLLSDGQANNNHSVTKIQSLLGNTCTGSGGEKCGLDLVKNISDSGDSVIDARVVTHTIGFAANADANNFLNQLALQSGGGFYKADNSEDLLAAFETILRQVKDVNTTFVSPGVAVNQLNRLTHRDELYFALFKPAEGTLWPGNLKKYKIDGDVVKDKNGLDAVDPNTGFFSENAHSYWSSLVDGNDVRLGGATGSLDLVRNIYAFDDTPGTIFSSSNSLNESNSTITTSTLAITDVAEPDSLRVQLLKWARGVDVLDDNGNGSTTDINMMMGDPIHSQPVIVNYSATDSAIFVATNHGFLHSFDAETGEENFAIIPRELLSNLHDFYQDNSSFNHIYGLDGDIVIRQFEGKTWLYVGMRRGGNNYYVIDVTEKFNPKFVYKIDGGNGAFENLGQSWSRPILTKMNISGTVKDVLVIGGGYDGEQDDKLVRTVDSVGNSVFIVDADNGDLLWSASNAGADLNIPSMQYSIPARIAVIDRDHDSLADHLYVADMGGQLFRIDIYQGSGPSDLAKGELIAQLGGDSEEENRRFYYAPDVSEIVIGEERYYAVTIGSGFRAGPLNSSIQDHFFMLKDKGVFARDEYNKFAFPDSPFTIFDLYDATDHLLTSDDEAERELANTQFLDKDGWTLKLSAGGEKILASPLILDYKVFFTSYLPASASDSLCAPPTGNSRAYLVNLVNGNAIADLNENNVDEHEDRYAQLAQTGIAPDTKILIENIIKPVVCLGAECVSAVIELDEDGNEVACGSNFECLAQNIYGRFERVQKDTWKTEVENQ</sequence>
<evidence type="ECO:0000259" key="8">
    <source>
        <dbReference type="Pfam" id="PF05567"/>
    </source>
</evidence>
<keyword evidence="5" id="KW-0106">Calcium</keyword>
<dbReference type="InterPro" id="IPR015943">
    <property type="entry name" value="WD40/YVTN_repeat-like_dom_sf"/>
</dbReference>
<evidence type="ECO:0000256" key="6">
    <source>
        <dbReference type="ARBA" id="ARBA00023263"/>
    </source>
</evidence>
<evidence type="ECO:0000256" key="1">
    <source>
        <dbReference type="ARBA" id="ARBA00004561"/>
    </source>
</evidence>
<organism evidence="10 11">
    <name type="scientific">Agaribacter marinus</name>
    <dbReference type="NCBI Taxonomy" id="1431249"/>
    <lineage>
        <taxon>Bacteria</taxon>
        <taxon>Pseudomonadati</taxon>
        <taxon>Pseudomonadota</taxon>
        <taxon>Gammaproteobacteria</taxon>
        <taxon>Alteromonadales</taxon>
        <taxon>Alteromonadaceae</taxon>
        <taxon>Agaribacter</taxon>
    </lineage>
</organism>
<keyword evidence="6" id="KW-0281">Fimbrium</keyword>
<keyword evidence="4" id="KW-0479">Metal-binding</keyword>
<dbReference type="SUPFAM" id="SSF53300">
    <property type="entry name" value="vWA-like"/>
    <property type="match status" value="2"/>
</dbReference>
<feature type="domain" description="VWFA" evidence="9">
    <location>
        <begin position="45"/>
        <end position="100"/>
    </location>
</feature>
<evidence type="ECO:0000256" key="5">
    <source>
        <dbReference type="ARBA" id="ARBA00022837"/>
    </source>
</evidence>